<reference evidence="11" key="1">
    <citation type="submission" date="2016-04" db="EMBL/GenBank/DDBJ databases">
        <authorList>
            <person name="Nguyen H.D."/>
            <person name="Kesanakurti P."/>
            <person name="Cullis J."/>
            <person name="Levesque C.A."/>
            <person name="Hambleton S."/>
        </authorList>
    </citation>
    <scope>NUCLEOTIDE SEQUENCE</scope>
    <source>
        <strain evidence="11">DAOMC 238032</strain>
    </source>
</reference>
<dbReference type="Proteomes" id="UP000836402">
    <property type="component" value="Unassembled WGS sequence"/>
</dbReference>
<dbReference type="SMART" id="SM00947">
    <property type="entry name" value="Pro_CA"/>
    <property type="match status" value="1"/>
</dbReference>
<dbReference type="GO" id="GO:0034599">
    <property type="term" value="P:cellular response to oxidative stress"/>
    <property type="evidence" value="ECO:0007669"/>
    <property type="project" value="TreeGrafter"/>
</dbReference>
<comment type="similarity">
    <text evidence="1 8">Belongs to the beta-class carbonic anhydrase family.</text>
</comment>
<feature type="binding site" evidence="7">
    <location>
        <position position="47"/>
    </location>
    <ligand>
        <name>Zn(2+)</name>
        <dbReference type="ChEBI" id="CHEBI:29105"/>
    </ligand>
</feature>
<dbReference type="InterPro" id="IPR015892">
    <property type="entry name" value="Carbonic_anhydrase_CS"/>
</dbReference>
<keyword evidence="5 8" id="KW-0456">Lyase</keyword>
<evidence type="ECO:0000256" key="1">
    <source>
        <dbReference type="ARBA" id="ARBA00006217"/>
    </source>
</evidence>
<evidence type="ECO:0000256" key="3">
    <source>
        <dbReference type="ARBA" id="ARBA00022723"/>
    </source>
</evidence>
<dbReference type="GO" id="GO:0015976">
    <property type="term" value="P:carbon utilization"/>
    <property type="evidence" value="ECO:0007669"/>
    <property type="project" value="InterPro"/>
</dbReference>
<evidence type="ECO:0000256" key="6">
    <source>
        <dbReference type="ARBA" id="ARBA00048348"/>
    </source>
</evidence>
<proteinExistence type="inferred from homology"/>
<evidence type="ECO:0000256" key="7">
    <source>
        <dbReference type="PIRSR" id="PIRSR601765-1"/>
    </source>
</evidence>
<dbReference type="PANTHER" id="PTHR11002:SF76">
    <property type="entry name" value="CARBONIC ANHYDRASE"/>
    <property type="match status" value="1"/>
</dbReference>
<accession>A0A177URG2</accession>
<dbReference type="InterPro" id="IPR036874">
    <property type="entry name" value="Carbonic_anhydrase_sf"/>
</dbReference>
<feature type="binding site" evidence="7">
    <location>
        <position position="104"/>
    </location>
    <ligand>
        <name>Zn(2+)</name>
        <dbReference type="ChEBI" id="CHEBI:29105"/>
    </ligand>
</feature>
<evidence type="ECO:0000256" key="9">
    <source>
        <dbReference type="SAM" id="MobiDB-lite"/>
    </source>
</evidence>
<evidence type="ECO:0000256" key="8">
    <source>
        <dbReference type="RuleBase" id="RU003956"/>
    </source>
</evidence>
<dbReference type="AlphaFoldDB" id="A0A177URG2"/>
<dbReference type="PROSITE" id="PS00705">
    <property type="entry name" value="PROK_CO2_ANHYDRASE_2"/>
    <property type="match status" value="1"/>
</dbReference>
<evidence type="ECO:0000256" key="5">
    <source>
        <dbReference type="ARBA" id="ARBA00023239"/>
    </source>
</evidence>
<evidence type="ECO:0000313" key="11">
    <source>
        <dbReference type="EMBL" id="KAE8263289.1"/>
    </source>
</evidence>
<dbReference type="EC" id="4.2.1.1" evidence="2 8"/>
<comment type="function">
    <text evidence="8">Reversible hydration of carbon dioxide.</text>
</comment>
<dbReference type="InterPro" id="IPR001765">
    <property type="entry name" value="Carbonic_anhydrase"/>
</dbReference>
<evidence type="ECO:0000313" key="12">
    <source>
        <dbReference type="Proteomes" id="UP000077671"/>
    </source>
</evidence>
<comment type="caution">
    <text evidence="11">The sequence shown here is derived from an EMBL/GenBank/DDBJ whole genome shotgun (WGS) entry which is preliminary data.</text>
</comment>
<evidence type="ECO:0000256" key="2">
    <source>
        <dbReference type="ARBA" id="ARBA00012925"/>
    </source>
</evidence>
<keyword evidence="4 7" id="KW-0862">Zinc</keyword>
<evidence type="ECO:0000313" key="10">
    <source>
        <dbReference type="EMBL" id="CAD6937398.1"/>
    </source>
</evidence>
<dbReference type="Pfam" id="PF00484">
    <property type="entry name" value="Pro_CA"/>
    <property type="match status" value="1"/>
</dbReference>
<keyword evidence="3 7" id="KW-0479">Metal-binding</keyword>
<feature type="binding site" evidence="7">
    <location>
        <position position="101"/>
    </location>
    <ligand>
        <name>Zn(2+)</name>
        <dbReference type="ChEBI" id="CHEBI:29105"/>
    </ligand>
</feature>
<evidence type="ECO:0000313" key="13">
    <source>
        <dbReference type="Proteomes" id="UP000836402"/>
    </source>
</evidence>
<dbReference type="SUPFAM" id="SSF53056">
    <property type="entry name" value="beta-carbonic anhydrase, cab"/>
    <property type="match status" value="1"/>
</dbReference>
<dbReference type="GO" id="GO:0004089">
    <property type="term" value="F:carbonate dehydratase activity"/>
    <property type="evidence" value="ECO:0007669"/>
    <property type="project" value="UniProtKB-UniRule"/>
</dbReference>
<comment type="cofactor">
    <cofactor evidence="7">
        <name>Zn(2+)</name>
        <dbReference type="ChEBI" id="CHEBI:29105"/>
    </cofactor>
    <text evidence="7">Binds 1 zinc ion per subunit.</text>
</comment>
<feature type="region of interest" description="Disordered" evidence="9">
    <location>
        <begin position="219"/>
        <end position="245"/>
    </location>
</feature>
<comment type="catalytic activity">
    <reaction evidence="6 8">
        <text>hydrogencarbonate + H(+) = CO2 + H2O</text>
        <dbReference type="Rhea" id="RHEA:10748"/>
        <dbReference type="ChEBI" id="CHEBI:15377"/>
        <dbReference type="ChEBI" id="CHEBI:15378"/>
        <dbReference type="ChEBI" id="CHEBI:16526"/>
        <dbReference type="ChEBI" id="CHEBI:17544"/>
        <dbReference type="EC" id="4.2.1.1"/>
    </reaction>
</comment>
<dbReference type="PANTHER" id="PTHR11002">
    <property type="entry name" value="CARBONIC ANHYDRASE"/>
    <property type="match status" value="1"/>
</dbReference>
<name>A0A177URG2_9BASI</name>
<reference evidence="11" key="2">
    <citation type="journal article" date="2019" name="IMA Fungus">
        <title>Genome sequencing and comparison of five Tilletia species to identify candidate genes for the detection of regulated species infecting wheat.</title>
        <authorList>
            <person name="Nguyen H.D.T."/>
            <person name="Sultana T."/>
            <person name="Kesanakurti P."/>
            <person name="Hambleton S."/>
        </authorList>
    </citation>
    <scope>NUCLEOTIDE SEQUENCE</scope>
    <source>
        <strain evidence="11">DAOMC 238032</strain>
    </source>
</reference>
<gene>
    <name evidence="11" type="ORF">A4X03_0g1793</name>
    <name evidence="10" type="ORF">JKIAZH3_G7329</name>
</gene>
<dbReference type="EMBL" id="CAJHJG010003994">
    <property type="protein sequence ID" value="CAD6937398.1"/>
    <property type="molecule type" value="Genomic_DNA"/>
</dbReference>
<feature type="compositionally biased region" description="Polar residues" evidence="9">
    <location>
        <begin position="228"/>
        <end position="245"/>
    </location>
</feature>
<dbReference type="Gene3D" id="3.40.1050.10">
    <property type="entry name" value="Carbonic anhydrase"/>
    <property type="match status" value="1"/>
</dbReference>
<keyword evidence="13" id="KW-1185">Reference proteome</keyword>
<reference evidence="10" key="3">
    <citation type="submission" date="2020-10" db="EMBL/GenBank/DDBJ databases">
        <authorList>
            <person name="Sedaghatjoo S."/>
        </authorList>
    </citation>
    <scope>NUCLEOTIDE SEQUENCE</scope>
    <source>
        <strain evidence="10">AZH3</strain>
    </source>
</reference>
<protein>
    <recommendedName>
        <fullName evidence="2 8">Carbonic anhydrase</fullName>
        <ecNumber evidence="2 8">4.2.1.1</ecNumber>
    </recommendedName>
    <alternativeName>
        <fullName evidence="8">Carbonate dehydratase</fullName>
    </alternativeName>
</protein>
<dbReference type="Proteomes" id="UP000077671">
    <property type="component" value="Unassembled WGS sequence"/>
</dbReference>
<dbReference type="GO" id="GO:0008270">
    <property type="term" value="F:zinc ion binding"/>
    <property type="evidence" value="ECO:0007669"/>
    <property type="project" value="UniProtKB-UniRule"/>
</dbReference>
<dbReference type="EMBL" id="LWDD02000156">
    <property type="protein sequence ID" value="KAE8263289.1"/>
    <property type="molecule type" value="Genomic_DNA"/>
</dbReference>
<feature type="binding site" evidence="7">
    <location>
        <position position="45"/>
    </location>
    <ligand>
        <name>Zn(2+)</name>
        <dbReference type="ChEBI" id="CHEBI:29105"/>
    </ligand>
</feature>
<dbReference type="GO" id="GO:0071244">
    <property type="term" value="P:cellular response to carbon dioxide"/>
    <property type="evidence" value="ECO:0007669"/>
    <property type="project" value="TreeGrafter"/>
</dbReference>
<sequence length="245" mass="26141">MFTESPLAELLCHNQHWVFETSWKDPCLFKEMVAGQAPKVLWLGCSDSRVPESVITEAEPGQIFVARNIGGLFNPEDDSVVSVLEYAVQALGVENVIVVGHTTCGGMITAAKAVMTGDGPPVGAIGRFLAPLMQLAKTLREDEKVAKLEQTAFVRLLTVAAIEQSMRQIAATGIVKDNWAGKTSPLSGRVMSKISIHGWIHDLPTGKLKDLAVSLTPSEATGSKLGNGRSSLARSESATQTVLSS</sequence>
<evidence type="ECO:0000256" key="4">
    <source>
        <dbReference type="ARBA" id="ARBA00022833"/>
    </source>
</evidence>
<organism evidence="11 12">
    <name type="scientific">Tilletia caries</name>
    <name type="common">wheat bunt fungus</name>
    <dbReference type="NCBI Taxonomy" id="13290"/>
    <lineage>
        <taxon>Eukaryota</taxon>
        <taxon>Fungi</taxon>
        <taxon>Dikarya</taxon>
        <taxon>Basidiomycota</taxon>
        <taxon>Ustilaginomycotina</taxon>
        <taxon>Exobasidiomycetes</taxon>
        <taxon>Tilletiales</taxon>
        <taxon>Tilletiaceae</taxon>
        <taxon>Tilletia</taxon>
    </lineage>
</organism>